<dbReference type="OrthoDB" id="2660621at2"/>
<feature type="transmembrane region" description="Helical" evidence="2">
    <location>
        <begin position="28"/>
        <end position="49"/>
    </location>
</feature>
<keyword evidence="2" id="KW-0812">Transmembrane</keyword>
<dbReference type="Proteomes" id="UP000199050">
    <property type="component" value="Unassembled WGS sequence"/>
</dbReference>
<organism evidence="3 4">
    <name type="scientific">Paenibacillus typhae</name>
    <dbReference type="NCBI Taxonomy" id="1174501"/>
    <lineage>
        <taxon>Bacteria</taxon>
        <taxon>Bacillati</taxon>
        <taxon>Bacillota</taxon>
        <taxon>Bacilli</taxon>
        <taxon>Bacillales</taxon>
        <taxon>Paenibacillaceae</taxon>
        <taxon>Paenibacillus</taxon>
    </lineage>
</organism>
<feature type="region of interest" description="Disordered" evidence="1">
    <location>
        <begin position="55"/>
        <end position="115"/>
    </location>
</feature>
<keyword evidence="2" id="KW-0472">Membrane</keyword>
<reference evidence="4" key="1">
    <citation type="submission" date="2016-10" db="EMBL/GenBank/DDBJ databases">
        <authorList>
            <person name="Varghese N."/>
            <person name="Submissions S."/>
        </authorList>
    </citation>
    <scope>NUCLEOTIDE SEQUENCE [LARGE SCALE GENOMIC DNA]</scope>
    <source>
        <strain evidence="4">CGMCC 1.11012</strain>
    </source>
</reference>
<evidence type="ECO:0000313" key="4">
    <source>
        <dbReference type="Proteomes" id="UP000199050"/>
    </source>
</evidence>
<dbReference type="AlphaFoldDB" id="A0A1G8IYT8"/>
<name>A0A1G8IYT8_9BACL</name>
<proteinExistence type="predicted"/>
<dbReference type="STRING" id="1174501.SAMN05216192_1046"/>
<dbReference type="EMBL" id="FNDX01000004">
    <property type="protein sequence ID" value="SDI23600.1"/>
    <property type="molecule type" value="Genomic_DNA"/>
</dbReference>
<dbReference type="RefSeq" id="WP_090712696.1">
    <property type="nucleotide sequence ID" value="NZ_CBCSKY010000095.1"/>
</dbReference>
<evidence type="ECO:0000256" key="1">
    <source>
        <dbReference type="SAM" id="MobiDB-lite"/>
    </source>
</evidence>
<evidence type="ECO:0000313" key="3">
    <source>
        <dbReference type="EMBL" id="SDI23600.1"/>
    </source>
</evidence>
<protein>
    <recommendedName>
        <fullName evidence="5">DUF2207 domain-containing protein</fullName>
    </recommendedName>
</protein>
<keyword evidence="4" id="KW-1185">Reference proteome</keyword>
<keyword evidence="2" id="KW-1133">Transmembrane helix</keyword>
<gene>
    <name evidence="3" type="ORF">SAMN05216192_1046</name>
</gene>
<sequence>MIRHALLFWISVILGVYGLVYGVMNFGFWWLFLQLLPTFILVGLLVFAYRLAMKGPSYGSGSGRSRPKVKPSQKTMAKVAGVRKGQTAPGKRKTYPFQVIEGSKGKNDDQLPKYH</sequence>
<feature type="compositionally biased region" description="Basic and acidic residues" evidence="1">
    <location>
        <begin position="103"/>
        <end position="115"/>
    </location>
</feature>
<evidence type="ECO:0000256" key="2">
    <source>
        <dbReference type="SAM" id="Phobius"/>
    </source>
</evidence>
<accession>A0A1G8IYT8</accession>
<evidence type="ECO:0008006" key="5">
    <source>
        <dbReference type="Google" id="ProtNLM"/>
    </source>
</evidence>